<evidence type="ECO:0000256" key="1">
    <source>
        <dbReference type="SAM" id="SignalP"/>
    </source>
</evidence>
<name>A0A7R9DRD1_TIMPO</name>
<feature type="signal peptide" evidence="1">
    <location>
        <begin position="1"/>
        <end position="23"/>
    </location>
</feature>
<dbReference type="EMBL" id="OD021782">
    <property type="protein sequence ID" value="CAD7419536.1"/>
    <property type="molecule type" value="Genomic_DNA"/>
</dbReference>
<sequence>MKDGVWRLVALFTIYGLLPPSLASNNQALMEVTLIAWSQSSVGRAVRQTVAAEWPHCRGRVNQPGGIPLVSFHHEEGRPFLWRNSAQQEMGLDRCALHVQVGIAFFAF</sequence>
<proteinExistence type="predicted"/>
<keyword evidence="1" id="KW-0732">Signal</keyword>
<gene>
    <name evidence="2" type="ORF">TPSB3V08_LOCUS13021</name>
</gene>
<organism evidence="2">
    <name type="scientific">Timema poppense</name>
    <name type="common">Walking stick</name>
    <dbReference type="NCBI Taxonomy" id="170557"/>
    <lineage>
        <taxon>Eukaryota</taxon>
        <taxon>Metazoa</taxon>
        <taxon>Ecdysozoa</taxon>
        <taxon>Arthropoda</taxon>
        <taxon>Hexapoda</taxon>
        <taxon>Insecta</taxon>
        <taxon>Pterygota</taxon>
        <taxon>Neoptera</taxon>
        <taxon>Polyneoptera</taxon>
        <taxon>Phasmatodea</taxon>
        <taxon>Timematodea</taxon>
        <taxon>Timematoidea</taxon>
        <taxon>Timematidae</taxon>
        <taxon>Timema</taxon>
    </lineage>
</organism>
<feature type="chain" id="PRO_5031386135" evidence="1">
    <location>
        <begin position="24"/>
        <end position="108"/>
    </location>
</feature>
<accession>A0A7R9DRD1</accession>
<evidence type="ECO:0000313" key="2">
    <source>
        <dbReference type="EMBL" id="CAD7419536.1"/>
    </source>
</evidence>
<protein>
    <submittedName>
        <fullName evidence="2">Uncharacterized protein</fullName>
    </submittedName>
</protein>
<dbReference type="AlphaFoldDB" id="A0A7R9DRD1"/>
<reference evidence="2" key="1">
    <citation type="submission" date="2020-11" db="EMBL/GenBank/DDBJ databases">
        <authorList>
            <person name="Tran Van P."/>
        </authorList>
    </citation>
    <scope>NUCLEOTIDE SEQUENCE</scope>
</reference>